<protein>
    <recommendedName>
        <fullName evidence="5">N-acetylneuraminate lyase</fullName>
        <ecNumber evidence="5">4.1.3.3</ecNumber>
    </recommendedName>
</protein>
<dbReference type="SMART" id="SM01130">
    <property type="entry name" value="DHDPS"/>
    <property type="match status" value="1"/>
</dbReference>
<organism evidence="11 12">
    <name type="scientific">Saccoglossus kowalevskii</name>
    <name type="common">Acorn worm</name>
    <dbReference type="NCBI Taxonomy" id="10224"/>
    <lineage>
        <taxon>Eukaryota</taxon>
        <taxon>Metazoa</taxon>
        <taxon>Hemichordata</taxon>
        <taxon>Enteropneusta</taxon>
        <taxon>Harrimaniidae</taxon>
        <taxon>Saccoglossus</taxon>
    </lineage>
</organism>
<comment type="subcellular location">
    <subcellularLocation>
        <location evidence="1">Cytoplasm</location>
    </subcellularLocation>
</comment>
<dbReference type="InterPro" id="IPR013785">
    <property type="entry name" value="Aldolase_TIM"/>
</dbReference>
<dbReference type="InterPro" id="IPR002220">
    <property type="entry name" value="DapA-like"/>
</dbReference>
<keyword evidence="7" id="KW-0456">Lyase</keyword>
<keyword evidence="9" id="KW-0119">Carbohydrate metabolism</keyword>
<evidence type="ECO:0000313" key="12">
    <source>
        <dbReference type="RefSeq" id="XP_006815991.1"/>
    </source>
</evidence>
<dbReference type="Proteomes" id="UP000694865">
    <property type="component" value="Unplaced"/>
</dbReference>
<evidence type="ECO:0000256" key="1">
    <source>
        <dbReference type="ARBA" id="ARBA00004496"/>
    </source>
</evidence>
<comment type="pathway">
    <text evidence="2">Amino-sugar metabolism; N-acetylneuraminate degradation.</text>
</comment>
<comment type="catalytic activity">
    <reaction evidence="10">
        <text>aceneuramate = aldehydo-N-acetyl-D-mannosamine + pyruvate</text>
        <dbReference type="Rhea" id="RHEA:23296"/>
        <dbReference type="ChEBI" id="CHEBI:15361"/>
        <dbReference type="ChEBI" id="CHEBI:17122"/>
        <dbReference type="ChEBI" id="CHEBI:173083"/>
        <dbReference type="EC" id="4.1.3.3"/>
    </reaction>
</comment>
<sequence>MYQLGPQNIDCTISDDVDTWESSLPRIEDISKFRILGLTAGSFTPFKPNGLDNVIVHVGGNNLREAKELAQHAEQIGANAISSLPTVFLRPKNVQALVEYLRELSEAAPTLPLYYYHIPSMSGVNLCMEELLDAIGDSIPTFRGMKYTAADLHDFGRCITHSNGKYDMLYGNDESILAALSFGGKGFVGSTYNYSGKMCNRVIDAFNKRDLETARSEMFKVQAFVSVLKKYGGSVDANKCIMVLSGLDVGPPRLPLIEFTKENRENLQKDLEAVGFFGLI</sequence>
<proteinExistence type="inferred from homology"/>
<dbReference type="PRINTS" id="PR00146">
    <property type="entry name" value="DHPICSNTHASE"/>
</dbReference>
<evidence type="ECO:0000256" key="9">
    <source>
        <dbReference type="ARBA" id="ARBA00023277"/>
    </source>
</evidence>
<name>A0ABM0M7K0_SACKO</name>
<dbReference type="RefSeq" id="XP_006815991.1">
    <property type="nucleotide sequence ID" value="XM_006815928.1"/>
</dbReference>
<evidence type="ECO:0000256" key="10">
    <source>
        <dbReference type="ARBA" id="ARBA00044906"/>
    </source>
</evidence>
<keyword evidence="11" id="KW-1185">Reference proteome</keyword>
<dbReference type="Pfam" id="PF00701">
    <property type="entry name" value="DHDPS"/>
    <property type="match status" value="1"/>
</dbReference>
<evidence type="ECO:0000256" key="4">
    <source>
        <dbReference type="ARBA" id="ARBA00011881"/>
    </source>
</evidence>
<evidence type="ECO:0000256" key="6">
    <source>
        <dbReference type="ARBA" id="ARBA00022490"/>
    </source>
</evidence>
<dbReference type="GeneID" id="100377673"/>
<dbReference type="SUPFAM" id="SSF51569">
    <property type="entry name" value="Aldolase"/>
    <property type="match status" value="1"/>
</dbReference>
<evidence type="ECO:0000256" key="5">
    <source>
        <dbReference type="ARBA" id="ARBA00012911"/>
    </source>
</evidence>
<dbReference type="PANTHER" id="PTHR12128:SF21">
    <property type="entry name" value="N-ACETYLNEURAMINATE LYASE"/>
    <property type="match status" value="1"/>
</dbReference>
<dbReference type="PANTHER" id="PTHR12128">
    <property type="entry name" value="DIHYDRODIPICOLINATE SYNTHASE"/>
    <property type="match status" value="1"/>
</dbReference>
<evidence type="ECO:0000256" key="7">
    <source>
        <dbReference type="ARBA" id="ARBA00023239"/>
    </source>
</evidence>
<evidence type="ECO:0000256" key="3">
    <source>
        <dbReference type="ARBA" id="ARBA00006324"/>
    </source>
</evidence>
<evidence type="ECO:0000256" key="8">
    <source>
        <dbReference type="ARBA" id="ARBA00023270"/>
    </source>
</evidence>
<comment type="similarity">
    <text evidence="3">Belongs to the DapA family. NanA subfamily.</text>
</comment>
<accession>A0ABM0M7K0</accession>
<dbReference type="EC" id="4.1.3.3" evidence="5"/>
<evidence type="ECO:0000256" key="2">
    <source>
        <dbReference type="ARBA" id="ARBA00004878"/>
    </source>
</evidence>
<dbReference type="Gene3D" id="3.20.20.70">
    <property type="entry name" value="Aldolase class I"/>
    <property type="match status" value="1"/>
</dbReference>
<comment type="subunit">
    <text evidence="4">Homotetramer.</text>
</comment>
<evidence type="ECO:0000313" key="11">
    <source>
        <dbReference type="Proteomes" id="UP000694865"/>
    </source>
</evidence>
<keyword evidence="8" id="KW-0704">Schiff base</keyword>
<reference evidence="12" key="1">
    <citation type="submission" date="2025-08" db="UniProtKB">
        <authorList>
            <consortium name="RefSeq"/>
        </authorList>
    </citation>
    <scope>IDENTIFICATION</scope>
    <source>
        <tissue evidence="12">Testes</tissue>
    </source>
</reference>
<keyword evidence="6" id="KW-0963">Cytoplasm</keyword>
<gene>
    <name evidence="12" type="primary">LOC100377673</name>
</gene>